<dbReference type="Proteomes" id="UP000568380">
    <property type="component" value="Unassembled WGS sequence"/>
</dbReference>
<dbReference type="PANTHER" id="PTHR23530:SF1">
    <property type="entry name" value="PERMEASE, MAJOR FACILITATOR SUPERFAMILY-RELATED"/>
    <property type="match status" value="1"/>
</dbReference>
<dbReference type="PROSITE" id="PS50850">
    <property type="entry name" value="MFS"/>
    <property type="match status" value="1"/>
</dbReference>
<evidence type="ECO:0000259" key="6">
    <source>
        <dbReference type="PROSITE" id="PS50850"/>
    </source>
</evidence>
<dbReference type="GO" id="GO:0005886">
    <property type="term" value="C:plasma membrane"/>
    <property type="evidence" value="ECO:0007669"/>
    <property type="project" value="UniProtKB-SubCell"/>
</dbReference>
<gene>
    <name evidence="7" type="ORF">HNR40_004909</name>
</gene>
<comment type="subcellular location">
    <subcellularLocation>
        <location evidence="1">Cell membrane</location>
        <topology evidence="1">Multi-pass membrane protein</topology>
    </subcellularLocation>
</comment>
<evidence type="ECO:0000313" key="7">
    <source>
        <dbReference type="EMBL" id="MBB5079423.1"/>
    </source>
</evidence>
<feature type="transmembrane region" description="Helical" evidence="5">
    <location>
        <begin position="327"/>
        <end position="350"/>
    </location>
</feature>
<keyword evidence="8" id="KW-1185">Reference proteome</keyword>
<comment type="caution">
    <text evidence="7">The sequence shown here is derived from an EMBL/GenBank/DDBJ whole genome shotgun (WGS) entry which is preliminary data.</text>
</comment>
<evidence type="ECO:0000256" key="2">
    <source>
        <dbReference type="ARBA" id="ARBA00022692"/>
    </source>
</evidence>
<dbReference type="RefSeq" id="WP_184965025.1">
    <property type="nucleotide sequence ID" value="NZ_JACHIN010000006.1"/>
</dbReference>
<dbReference type="InterPro" id="IPR020846">
    <property type="entry name" value="MFS_dom"/>
</dbReference>
<evidence type="ECO:0000256" key="4">
    <source>
        <dbReference type="ARBA" id="ARBA00023136"/>
    </source>
</evidence>
<keyword evidence="3 5" id="KW-1133">Transmembrane helix</keyword>
<dbReference type="Gene3D" id="1.20.1250.20">
    <property type="entry name" value="MFS general substrate transporter like domains"/>
    <property type="match status" value="1"/>
</dbReference>
<sequence length="379" mass="37668">MYFTETGLSAAEVSSLFAIWSVAGFLLEIPSSVWADRFSRRRLLVLAPLVTSAGFALWTFVPSYWAFAAGFVLWGAGSAMQSGTLQALVYEELGRAGDYARLIGRSEALASVAAVAASLLAAPVLAAGGYLAVGLASVAIGLLGALTGRLLPESHPPAAERAEATYLSVLRTGLSEVRRAPAVGRMLVILAAVTGLTSIDEYLPLLAAAGGAPTPVIPLLVGLVIAGIAAGGWLAGYGARLLPLVLAAGALALGGGAALSGTSGGGAALSGTGAPGGGAASSGAVGLGGSGAGLWAGFAAIAVAFAAFYWAVAVLDARLQDMIGDEARATVTSMAGLGSEVAALGVFAFYGFGSGWAAPWVLVALVAVPYLVMAVASRR</sequence>
<dbReference type="PANTHER" id="PTHR23530">
    <property type="entry name" value="TRANSPORT PROTEIN-RELATED"/>
    <property type="match status" value="1"/>
</dbReference>
<evidence type="ECO:0000256" key="1">
    <source>
        <dbReference type="ARBA" id="ARBA00004651"/>
    </source>
</evidence>
<feature type="transmembrane region" description="Helical" evidence="5">
    <location>
        <begin position="13"/>
        <end position="31"/>
    </location>
</feature>
<protein>
    <submittedName>
        <fullName evidence="7">MFS family permease</fullName>
    </submittedName>
</protein>
<keyword evidence="4 5" id="KW-0472">Membrane</keyword>
<feature type="transmembrane region" description="Helical" evidence="5">
    <location>
        <begin position="130"/>
        <end position="151"/>
    </location>
</feature>
<dbReference type="SUPFAM" id="SSF103473">
    <property type="entry name" value="MFS general substrate transporter"/>
    <property type="match status" value="1"/>
</dbReference>
<reference evidence="7 8" key="1">
    <citation type="submission" date="2020-08" db="EMBL/GenBank/DDBJ databases">
        <title>Genomic Encyclopedia of Type Strains, Phase IV (KMG-IV): sequencing the most valuable type-strain genomes for metagenomic binning, comparative biology and taxonomic classification.</title>
        <authorList>
            <person name="Goeker M."/>
        </authorList>
    </citation>
    <scope>NUCLEOTIDE SEQUENCE [LARGE SCALE GENOMIC DNA]</scope>
    <source>
        <strain evidence="7 8">DSM 45385</strain>
    </source>
</reference>
<dbReference type="InterPro" id="IPR011701">
    <property type="entry name" value="MFS"/>
</dbReference>
<dbReference type="EMBL" id="JACHIN010000006">
    <property type="protein sequence ID" value="MBB5079423.1"/>
    <property type="molecule type" value="Genomic_DNA"/>
</dbReference>
<organism evidence="7 8">
    <name type="scientific">Nonomuraea endophytica</name>
    <dbReference type="NCBI Taxonomy" id="714136"/>
    <lineage>
        <taxon>Bacteria</taxon>
        <taxon>Bacillati</taxon>
        <taxon>Actinomycetota</taxon>
        <taxon>Actinomycetes</taxon>
        <taxon>Streptosporangiales</taxon>
        <taxon>Streptosporangiaceae</taxon>
        <taxon>Nonomuraea</taxon>
    </lineage>
</organism>
<feature type="transmembrane region" description="Helical" evidence="5">
    <location>
        <begin position="241"/>
        <end position="259"/>
    </location>
</feature>
<dbReference type="InterPro" id="IPR036259">
    <property type="entry name" value="MFS_trans_sf"/>
</dbReference>
<proteinExistence type="predicted"/>
<evidence type="ECO:0000256" key="5">
    <source>
        <dbReference type="SAM" id="Phobius"/>
    </source>
</evidence>
<dbReference type="GO" id="GO:0022857">
    <property type="term" value="F:transmembrane transporter activity"/>
    <property type="evidence" value="ECO:0007669"/>
    <property type="project" value="InterPro"/>
</dbReference>
<evidence type="ECO:0000313" key="8">
    <source>
        <dbReference type="Proteomes" id="UP000568380"/>
    </source>
</evidence>
<feature type="domain" description="Major facilitator superfamily (MFS) profile" evidence="6">
    <location>
        <begin position="1"/>
        <end position="379"/>
    </location>
</feature>
<feature type="transmembrane region" description="Helical" evidence="5">
    <location>
        <begin position="216"/>
        <end position="234"/>
    </location>
</feature>
<feature type="transmembrane region" description="Helical" evidence="5">
    <location>
        <begin position="356"/>
        <end position="376"/>
    </location>
</feature>
<dbReference type="AlphaFoldDB" id="A0A7W8A4K7"/>
<dbReference type="Pfam" id="PF07690">
    <property type="entry name" value="MFS_1"/>
    <property type="match status" value="1"/>
</dbReference>
<feature type="transmembrane region" description="Helical" evidence="5">
    <location>
        <begin position="292"/>
        <end position="315"/>
    </location>
</feature>
<name>A0A7W8A4K7_9ACTN</name>
<accession>A0A7W8A4K7</accession>
<keyword evidence="2 5" id="KW-0812">Transmembrane</keyword>
<evidence type="ECO:0000256" key="3">
    <source>
        <dbReference type="ARBA" id="ARBA00022989"/>
    </source>
</evidence>
<dbReference type="InterPro" id="IPR053160">
    <property type="entry name" value="MFS_DHA3_Transporter"/>
</dbReference>